<feature type="non-terminal residue" evidence="1">
    <location>
        <position position="113"/>
    </location>
</feature>
<evidence type="ECO:0000313" key="2">
    <source>
        <dbReference type="Proteomes" id="UP001153678"/>
    </source>
</evidence>
<evidence type="ECO:0000313" key="1">
    <source>
        <dbReference type="EMBL" id="CAI2184072.1"/>
    </source>
</evidence>
<dbReference type="Proteomes" id="UP001153678">
    <property type="component" value="Unassembled WGS sequence"/>
</dbReference>
<dbReference type="AlphaFoldDB" id="A0A9W4SYU1"/>
<proteinExistence type="predicted"/>
<dbReference type="OrthoDB" id="2371695at2759"/>
<name>A0A9W4SYU1_9GLOM</name>
<reference evidence="1" key="1">
    <citation type="submission" date="2022-08" db="EMBL/GenBank/DDBJ databases">
        <authorList>
            <person name="Kallberg Y."/>
            <person name="Tangrot J."/>
            <person name="Rosling A."/>
        </authorList>
    </citation>
    <scope>NUCLEOTIDE SEQUENCE</scope>
    <source>
        <strain evidence="1">Wild A</strain>
    </source>
</reference>
<dbReference type="EMBL" id="CAMKVN010003217">
    <property type="protein sequence ID" value="CAI2184072.1"/>
    <property type="molecule type" value="Genomic_DNA"/>
</dbReference>
<comment type="caution">
    <text evidence="1">The sequence shown here is derived from an EMBL/GenBank/DDBJ whole genome shotgun (WGS) entry which is preliminary data.</text>
</comment>
<organism evidence="1 2">
    <name type="scientific">Funneliformis geosporum</name>
    <dbReference type="NCBI Taxonomy" id="1117311"/>
    <lineage>
        <taxon>Eukaryota</taxon>
        <taxon>Fungi</taxon>
        <taxon>Fungi incertae sedis</taxon>
        <taxon>Mucoromycota</taxon>
        <taxon>Glomeromycotina</taxon>
        <taxon>Glomeromycetes</taxon>
        <taxon>Glomerales</taxon>
        <taxon>Glomeraceae</taxon>
        <taxon>Funneliformis</taxon>
    </lineage>
</organism>
<sequence length="113" mass="13274">SFTQATDKVKEIQHNPIFLVIDPNVKQQRKDNKKGRCIKVNDIPLFIFNDNTWSILLMEFSVRIEPTNINEIQTALRQQFELKLTGFSFNITQLDLFDFLIQIKAKSCFIPRD</sequence>
<keyword evidence="2" id="KW-1185">Reference proteome</keyword>
<gene>
    <name evidence="1" type="ORF">FWILDA_LOCUS11398</name>
</gene>
<accession>A0A9W4SYU1</accession>
<protein>
    <submittedName>
        <fullName evidence="1">4292_t:CDS:1</fullName>
    </submittedName>
</protein>